<sequence>MMLNPITTLIPICSDAEEKEISNAFQSVKVTNFPVNFELKDTFCTCPLLGRILNILFALNIIYYRWHFAERIRLSC</sequence>
<proteinExistence type="predicted"/>
<gene>
    <name evidence="1" type="ORF">CDL12_25260</name>
</gene>
<name>A0A2G9GAI3_9LAMI</name>
<evidence type="ECO:0000313" key="1">
    <source>
        <dbReference type="EMBL" id="PIN02232.1"/>
    </source>
</evidence>
<evidence type="ECO:0000313" key="2">
    <source>
        <dbReference type="Proteomes" id="UP000231279"/>
    </source>
</evidence>
<keyword evidence="2" id="KW-1185">Reference proteome</keyword>
<reference evidence="2" key="1">
    <citation type="journal article" date="2018" name="Gigascience">
        <title>Genome assembly of the Pink Ipe (Handroanthus impetiginosus, Bignoniaceae), a highly valued, ecologically keystone Neotropical timber forest tree.</title>
        <authorList>
            <person name="Silva-Junior O.B."/>
            <person name="Grattapaglia D."/>
            <person name="Novaes E."/>
            <person name="Collevatti R.G."/>
        </authorList>
    </citation>
    <scope>NUCLEOTIDE SEQUENCE [LARGE SCALE GENOMIC DNA]</scope>
    <source>
        <strain evidence="2">cv. UFG-1</strain>
    </source>
</reference>
<comment type="caution">
    <text evidence="1">The sequence shown here is derived from an EMBL/GenBank/DDBJ whole genome shotgun (WGS) entry which is preliminary data.</text>
</comment>
<dbReference type="EMBL" id="NKXS01006012">
    <property type="protein sequence ID" value="PIN02232.1"/>
    <property type="molecule type" value="Genomic_DNA"/>
</dbReference>
<accession>A0A2G9GAI3</accession>
<dbReference type="Proteomes" id="UP000231279">
    <property type="component" value="Unassembled WGS sequence"/>
</dbReference>
<protein>
    <submittedName>
        <fullName evidence="1">Uncharacterized protein</fullName>
    </submittedName>
</protein>
<organism evidence="1 2">
    <name type="scientific">Handroanthus impetiginosus</name>
    <dbReference type="NCBI Taxonomy" id="429701"/>
    <lineage>
        <taxon>Eukaryota</taxon>
        <taxon>Viridiplantae</taxon>
        <taxon>Streptophyta</taxon>
        <taxon>Embryophyta</taxon>
        <taxon>Tracheophyta</taxon>
        <taxon>Spermatophyta</taxon>
        <taxon>Magnoliopsida</taxon>
        <taxon>eudicotyledons</taxon>
        <taxon>Gunneridae</taxon>
        <taxon>Pentapetalae</taxon>
        <taxon>asterids</taxon>
        <taxon>lamiids</taxon>
        <taxon>Lamiales</taxon>
        <taxon>Bignoniaceae</taxon>
        <taxon>Crescentiina</taxon>
        <taxon>Tabebuia alliance</taxon>
        <taxon>Handroanthus</taxon>
    </lineage>
</organism>
<dbReference type="AlphaFoldDB" id="A0A2G9GAI3"/>